<sequence length="227" mass="24995">MEAFAITPLAEDDTTFVKDAQQFLAVIADMQREAEQRRCLLDDLRQKEAAAEMELEKCLAVREAVVARMAHTKAEGLELQSEYKALTTQQRAVEAEVLELRRQKGHWKKVLQEFQGSSSSSSHLLGSGDTDGATVKSASPLDRALHAWSQLPHGFIFLKELKKTLTEFIAELAVNAGSNTDDNSNATHNGTATEYTTAFLDPSSVFPHLPPLSKVEEAIILLIPFSA</sequence>
<evidence type="ECO:0000313" key="3">
    <source>
        <dbReference type="Proteomes" id="UP000246121"/>
    </source>
</evidence>
<dbReference type="VEuPathDB" id="TriTrypDB:TcBrA4_0092920"/>
<proteinExistence type="predicted"/>
<dbReference type="Proteomes" id="UP000246121">
    <property type="component" value="Unassembled WGS sequence"/>
</dbReference>
<dbReference type="VEuPathDB" id="TriTrypDB:TcCLB.511809.30"/>
<dbReference type="VEuPathDB" id="TriTrypDB:TcCL_NonESM11158"/>
<comment type="caution">
    <text evidence="2">The sequence shown here is derived from an EMBL/GenBank/DDBJ whole genome shotgun (WGS) entry which is preliminary data.</text>
</comment>
<name>A0A2V2UTZ7_TRYCR</name>
<dbReference type="VEuPathDB" id="TriTrypDB:BCY84_17475"/>
<dbReference type="AlphaFoldDB" id="A0A2V2UTZ7"/>
<feature type="coiled-coil region" evidence="1">
    <location>
        <begin position="27"/>
        <end position="103"/>
    </location>
</feature>
<keyword evidence="1" id="KW-0175">Coiled coil</keyword>
<dbReference type="VEuPathDB" id="TriTrypDB:C3747_83g73"/>
<protein>
    <submittedName>
        <fullName evidence="2">Uncharacterized protein</fullName>
    </submittedName>
</protein>
<dbReference type="VEuPathDB" id="TriTrypDB:TcG_06405"/>
<dbReference type="VEuPathDB" id="TriTrypDB:Tc_MARK_34"/>
<dbReference type="VEuPathDB" id="TriTrypDB:C4B63_114g19"/>
<dbReference type="VEuPathDB" id="TriTrypDB:ECC02_008016"/>
<dbReference type="VEuPathDB" id="TriTrypDB:TCSYLVIO_001172"/>
<gene>
    <name evidence="2" type="ORF">C4B63_114g19</name>
</gene>
<accession>A0A2V2UTZ7</accession>
<reference evidence="2 3" key="1">
    <citation type="journal article" date="2018" name="Microb. Genom.">
        <title>Expanding an expanded genome: long-read sequencing of Trypanosoma cruzi.</title>
        <authorList>
            <person name="Berna L."/>
            <person name="Rodriguez M."/>
            <person name="Chiribao M.L."/>
            <person name="Parodi-Talice A."/>
            <person name="Pita S."/>
            <person name="Rijo G."/>
            <person name="Alvarez-Valin F."/>
            <person name="Robello C."/>
        </authorList>
    </citation>
    <scope>NUCLEOTIDE SEQUENCE [LARGE SCALE GENOMIC DNA]</scope>
    <source>
        <strain evidence="2 3">Dm28c</strain>
    </source>
</reference>
<evidence type="ECO:0000313" key="2">
    <source>
        <dbReference type="EMBL" id="PWU86632.1"/>
    </source>
</evidence>
<dbReference type="EMBL" id="PRFA01000114">
    <property type="protein sequence ID" value="PWU86632.1"/>
    <property type="molecule type" value="Genomic_DNA"/>
</dbReference>
<organism evidence="2 3">
    <name type="scientific">Trypanosoma cruzi</name>
    <dbReference type="NCBI Taxonomy" id="5693"/>
    <lineage>
        <taxon>Eukaryota</taxon>
        <taxon>Discoba</taxon>
        <taxon>Euglenozoa</taxon>
        <taxon>Kinetoplastea</taxon>
        <taxon>Metakinetoplastina</taxon>
        <taxon>Trypanosomatida</taxon>
        <taxon>Trypanosomatidae</taxon>
        <taxon>Trypanosoma</taxon>
        <taxon>Schizotrypanum</taxon>
    </lineage>
</organism>
<evidence type="ECO:0000256" key="1">
    <source>
        <dbReference type="SAM" id="Coils"/>
    </source>
</evidence>